<feature type="region of interest" description="Disordered" evidence="1">
    <location>
        <begin position="124"/>
        <end position="150"/>
    </location>
</feature>
<organism evidence="3 4">
    <name type="scientific">Streptomyces zhihengii</name>
    <dbReference type="NCBI Taxonomy" id="1818004"/>
    <lineage>
        <taxon>Bacteria</taxon>
        <taxon>Bacillati</taxon>
        <taxon>Actinomycetota</taxon>
        <taxon>Actinomycetes</taxon>
        <taxon>Kitasatosporales</taxon>
        <taxon>Streptomycetaceae</taxon>
        <taxon>Streptomyces</taxon>
    </lineage>
</organism>
<protein>
    <submittedName>
        <fullName evidence="3">Nuclear transport factor 2 family protein</fullName>
    </submittedName>
</protein>
<dbReference type="InterPro" id="IPR032710">
    <property type="entry name" value="NTF2-like_dom_sf"/>
</dbReference>
<comment type="caution">
    <text evidence="3">The sequence shown here is derived from an EMBL/GenBank/DDBJ whole genome shotgun (WGS) entry which is preliminary data.</text>
</comment>
<dbReference type="EMBL" id="JAFEJA010000001">
    <property type="protein sequence ID" value="MBM9618439.1"/>
    <property type="molecule type" value="Genomic_DNA"/>
</dbReference>
<evidence type="ECO:0000256" key="1">
    <source>
        <dbReference type="SAM" id="MobiDB-lite"/>
    </source>
</evidence>
<feature type="domain" description="SnoaL-like" evidence="2">
    <location>
        <begin position="10"/>
        <end position="125"/>
    </location>
</feature>
<dbReference type="InterPro" id="IPR037401">
    <property type="entry name" value="SnoaL-like"/>
</dbReference>
<accession>A0ABS2UM15</accession>
<evidence type="ECO:0000313" key="4">
    <source>
        <dbReference type="Proteomes" id="UP000664109"/>
    </source>
</evidence>
<dbReference type="Pfam" id="PF13474">
    <property type="entry name" value="SnoaL_3"/>
    <property type="match status" value="1"/>
</dbReference>
<keyword evidence="4" id="KW-1185">Reference proteome</keyword>
<dbReference type="SUPFAM" id="SSF54427">
    <property type="entry name" value="NTF2-like"/>
    <property type="match status" value="1"/>
</dbReference>
<proteinExistence type="predicted"/>
<dbReference type="Proteomes" id="UP000664109">
    <property type="component" value="Unassembled WGS sequence"/>
</dbReference>
<gene>
    <name evidence="3" type="ORF">JE024_06700</name>
</gene>
<feature type="compositionally biased region" description="Polar residues" evidence="1">
    <location>
        <begin position="141"/>
        <end position="150"/>
    </location>
</feature>
<dbReference type="Gene3D" id="3.10.450.50">
    <property type="match status" value="1"/>
</dbReference>
<evidence type="ECO:0000259" key="2">
    <source>
        <dbReference type="Pfam" id="PF13474"/>
    </source>
</evidence>
<sequence length="150" mass="16308">MTDVHAEGHVRALIGDLYAALGDWDAFARRLDPRVTVWESDADGMLHGTGQVDALRTRRRAGLTAATVPLSVTPEDLLVDTWQDGAVARYVLRAAYPGHLSDQCYRVTDVLRRSDAGWHIVHHHSEALPREPAAAAGPRSTGGTTPPQAR</sequence>
<dbReference type="RefSeq" id="WP_205372710.1">
    <property type="nucleotide sequence ID" value="NZ_JAFEJA010000001.1"/>
</dbReference>
<reference evidence="3 4" key="1">
    <citation type="journal article" date="2016" name="Arch. Microbiol.">
        <title>Streptomyces zhihengii sp. nov., isolated from rhizospheric soil of Psammosilene tunicoides.</title>
        <authorList>
            <person name="Huang M.J."/>
            <person name="Fei J.J."/>
            <person name="Salam N."/>
            <person name="Kim C.J."/>
            <person name="Hozzein W.N."/>
            <person name="Xiao M."/>
            <person name="Huang H.Q."/>
            <person name="Li W.J."/>
        </authorList>
    </citation>
    <scope>NUCLEOTIDE SEQUENCE [LARGE SCALE GENOMIC DNA]</scope>
    <source>
        <strain evidence="3 4">YIM T102</strain>
    </source>
</reference>
<evidence type="ECO:0000313" key="3">
    <source>
        <dbReference type="EMBL" id="MBM9618439.1"/>
    </source>
</evidence>
<name>A0ABS2UM15_9ACTN</name>